<protein>
    <submittedName>
        <fullName evidence="1">Uncharacterized protein</fullName>
    </submittedName>
</protein>
<dbReference type="RefSeq" id="WP_078672308.1">
    <property type="nucleotide sequence ID" value="NZ_FUWZ01000005.1"/>
</dbReference>
<sequence length="332" mass="37905">MTTFKGAIRSYTAAVRKAEREQQKRAREIAKQYKIQQQQREIADVSTAIRDYENYILFIKSIHKNASEKLDWYMVRQEPAPVKPLMTKDHEIAASQDLQRYKPSFFDKLFGTAIKKTKALESAVAAAKKKDAELFAENLKQYETDLTDWHALQRISNGISNRESSAFREALQFFKPFDEMDELGSRLTFSVTPDNIVVDLHVNGINIIPNYVLSQTARGKLSKKNMPIGKFNELYQDYVCSCALRIAREAFAYLPLNLVVVNASTQLLNTSTGREEEQTILATAINRDTLNKLRFEMLDPSDSMTNFITNMKFSKTNGFSPVSRIEASTLLQ</sequence>
<accession>A0A1T4TNP0</accession>
<dbReference type="Proteomes" id="UP000190367">
    <property type="component" value="Unassembled WGS sequence"/>
</dbReference>
<dbReference type="AlphaFoldDB" id="A0A1T4TNP0"/>
<reference evidence="2" key="1">
    <citation type="submission" date="2017-02" db="EMBL/GenBank/DDBJ databases">
        <authorList>
            <person name="Varghese N."/>
            <person name="Submissions S."/>
        </authorList>
    </citation>
    <scope>NUCLEOTIDE SEQUENCE [LARGE SCALE GENOMIC DNA]</scope>
    <source>
        <strain evidence="2">DSM 22224</strain>
    </source>
</reference>
<organism evidence="1 2">
    <name type="scientific">Chitinophaga eiseniae</name>
    <dbReference type="NCBI Taxonomy" id="634771"/>
    <lineage>
        <taxon>Bacteria</taxon>
        <taxon>Pseudomonadati</taxon>
        <taxon>Bacteroidota</taxon>
        <taxon>Chitinophagia</taxon>
        <taxon>Chitinophagales</taxon>
        <taxon>Chitinophagaceae</taxon>
        <taxon>Chitinophaga</taxon>
    </lineage>
</organism>
<proteinExistence type="predicted"/>
<keyword evidence="2" id="KW-1185">Reference proteome</keyword>
<dbReference type="EMBL" id="FUWZ01000005">
    <property type="protein sequence ID" value="SKA41799.1"/>
    <property type="molecule type" value="Genomic_DNA"/>
</dbReference>
<dbReference type="OrthoDB" id="983149at2"/>
<dbReference type="STRING" id="634771.SAMN04488128_105518"/>
<gene>
    <name evidence="1" type="ORF">SAMN04488128_105518</name>
</gene>
<evidence type="ECO:0000313" key="2">
    <source>
        <dbReference type="Proteomes" id="UP000190367"/>
    </source>
</evidence>
<evidence type="ECO:0000313" key="1">
    <source>
        <dbReference type="EMBL" id="SKA41799.1"/>
    </source>
</evidence>
<name>A0A1T4TNP0_9BACT</name>